<evidence type="ECO:0000313" key="3">
    <source>
        <dbReference type="Proteomes" id="UP001432062"/>
    </source>
</evidence>
<keyword evidence="1" id="KW-0472">Membrane</keyword>
<dbReference type="InterPro" id="IPR045728">
    <property type="entry name" value="DUF6082"/>
</dbReference>
<keyword evidence="1" id="KW-0812">Transmembrane</keyword>
<sequence length="239" mass="26608">MVAVLLSPFLLLLLPTANIDWGRLREVSQTYGGTSTIVSALALCGVATSLFIQTQQFKASRYETVRRYQLDLNRIALEDPTTYGPCIGRLVEPPGIEARQFYYAAAWMRYGLMAYESGVVSERSLREDLFGVVFRSEIGRDYWSQTGSLWGETMASYNHRTRAFKRIADEEYRKAVAAGPAPITWDAIRASQQTAGPQELSNSREQTKWLTSGFVALTISAAVALGVAIGKSNFSHFDR</sequence>
<name>A0ABZ1YMA5_9NOCA</name>
<dbReference type="Pfam" id="PF19560">
    <property type="entry name" value="DUF6082"/>
    <property type="match status" value="1"/>
</dbReference>
<feature type="transmembrane region" description="Helical" evidence="1">
    <location>
        <begin position="29"/>
        <end position="52"/>
    </location>
</feature>
<feature type="transmembrane region" description="Helical" evidence="1">
    <location>
        <begin position="209"/>
        <end position="229"/>
    </location>
</feature>
<proteinExistence type="predicted"/>
<evidence type="ECO:0000313" key="2">
    <source>
        <dbReference type="EMBL" id="WUV43391.1"/>
    </source>
</evidence>
<dbReference type="RefSeq" id="WP_329405861.1">
    <property type="nucleotide sequence ID" value="NZ_CP109441.1"/>
</dbReference>
<accession>A0ABZ1YMA5</accession>
<keyword evidence="3" id="KW-1185">Reference proteome</keyword>
<dbReference type="EMBL" id="CP109441">
    <property type="protein sequence ID" value="WUV43391.1"/>
    <property type="molecule type" value="Genomic_DNA"/>
</dbReference>
<gene>
    <name evidence="2" type="ORF">OG563_29705</name>
</gene>
<keyword evidence="1" id="KW-1133">Transmembrane helix</keyword>
<evidence type="ECO:0000256" key="1">
    <source>
        <dbReference type="SAM" id="Phobius"/>
    </source>
</evidence>
<reference evidence="2" key="1">
    <citation type="submission" date="2022-10" db="EMBL/GenBank/DDBJ databases">
        <title>The complete genomes of actinobacterial strains from the NBC collection.</title>
        <authorList>
            <person name="Joergensen T.S."/>
            <person name="Alvarez Arevalo M."/>
            <person name="Sterndorff E.B."/>
            <person name="Faurdal D."/>
            <person name="Vuksanovic O."/>
            <person name="Mourched A.-S."/>
            <person name="Charusanti P."/>
            <person name="Shaw S."/>
            <person name="Blin K."/>
            <person name="Weber T."/>
        </authorList>
    </citation>
    <scope>NUCLEOTIDE SEQUENCE</scope>
    <source>
        <strain evidence="2">NBC_01482</strain>
    </source>
</reference>
<organism evidence="2 3">
    <name type="scientific">Nocardia vinacea</name>
    <dbReference type="NCBI Taxonomy" id="96468"/>
    <lineage>
        <taxon>Bacteria</taxon>
        <taxon>Bacillati</taxon>
        <taxon>Actinomycetota</taxon>
        <taxon>Actinomycetes</taxon>
        <taxon>Mycobacteriales</taxon>
        <taxon>Nocardiaceae</taxon>
        <taxon>Nocardia</taxon>
    </lineage>
</organism>
<protein>
    <submittedName>
        <fullName evidence="2">DUF6082 family protein</fullName>
    </submittedName>
</protein>
<dbReference type="Proteomes" id="UP001432062">
    <property type="component" value="Chromosome"/>
</dbReference>